<comment type="caution">
    <text evidence="3">The sequence shown here is derived from an EMBL/GenBank/DDBJ whole genome shotgun (WGS) entry which is preliminary data.</text>
</comment>
<dbReference type="Pfam" id="PF13358">
    <property type="entry name" value="DDE_3"/>
    <property type="match status" value="1"/>
</dbReference>
<organism evidence="3 5">
    <name type="scientific">Macrosiphum euphorbiae</name>
    <name type="common">potato aphid</name>
    <dbReference type="NCBI Taxonomy" id="13131"/>
    <lineage>
        <taxon>Eukaryota</taxon>
        <taxon>Metazoa</taxon>
        <taxon>Ecdysozoa</taxon>
        <taxon>Arthropoda</taxon>
        <taxon>Hexapoda</taxon>
        <taxon>Insecta</taxon>
        <taxon>Pterygota</taxon>
        <taxon>Neoptera</taxon>
        <taxon>Paraneoptera</taxon>
        <taxon>Hemiptera</taxon>
        <taxon>Sternorrhyncha</taxon>
        <taxon>Aphidomorpha</taxon>
        <taxon>Aphidoidea</taxon>
        <taxon>Aphididae</taxon>
        <taxon>Macrosiphini</taxon>
        <taxon>Macrosiphum</taxon>
    </lineage>
</organism>
<dbReference type="PANTHER" id="PTHR33939:SF1">
    <property type="entry name" value="DUF4371 DOMAIN-CONTAINING PROTEIN"/>
    <property type="match status" value="1"/>
</dbReference>
<reference evidence="3 5" key="1">
    <citation type="submission" date="2023-01" db="EMBL/GenBank/DDBJ databases">
        <authorList>
            <person name="Whitehead M."/>
        </authorList>
    </citation>
    <scope>NUCLEOTIDE SEQUENCE [LARGE SCALE GENOMIC DNA]</scope>
</reference>
<evidence type="ECO:0000313" key="4">
    <source>
        <dbReference type="EMBL" id="CAI6371433.1"/>
    </source>
</evidence>
<proteinExistence type="predicted"/>
<evidence type="ECO:0000259" key="2">
    <source>
        <dbReference type="Pfam" id="PF13358"/>
    </source>
</evidence>
<evidence type="ECO:0000313" key="3">
    <source>
        <dbReference type="EMBL" id="CAI6348860.1"/>
    </source>
</evidence>
<keyword evidence="5" id="KW-1185">Reference proteome</keyword>
<feature type="domain" description="Tc1-like transposase DDE" evidence="2">
    <location>
        <begin position="225"/>
        <end position="393"/>
    </location>
</feature>
<feature type="compositionally biased region" description="Low complexity" evidence="1">
    <location>
        <begin position="452"/>
        <end position="464"/>
    </location>
</feature>
<gene>
    <name evidence="4" type="ORF">MEUPH1_LOCUS25434</name>
    <name evidence="3" type="ORF">MEUPH1_LOCUS5495</name>
</gene>
<evidence type="ECO:0000256" key="1">
    <source>
        <dbReference type="SAM" id="MobiDB-lite"/>
    </source>
</evidence>
<dbReference type="EMBL" id="CARXXK010000982">
    <property type="protein sequence ID" value="CAI6371433.1"/>
    <property type="molecule type" value="Genomic_DNA"/>
</dbReference>
<protein>
    <recommendedName>
        <fullName evidence="2">Tc1-like transposase DDE domain-containing protein</fullName>
    </recommendedName>
</protein>
<evidence type="ECO:0000313" key="5">
    <source>
        <dbReference type="Proteomes" id="UP001160148"/>
    </source>
</evidence>
<name>A0AAV0VZ48_9HEMI</name>
<accession>A0AAV0VZ48</accession>
<dbReference type="Gene3D" id="3.30.420.10">
    <property type="entry name" value="Ribonuclease H-like superfamily/Ribonuclease H"/>
    <property type="match status" value="1"/>
</dbReference>
<sequence>MDVAHVSPAKKNPQGKFIGTGQKKIIINVYKDKVKHQLENPEMRQLSYREMIVAVSKTTGIGQRTVQTTLAEYKKEGTVSSPNKKKVKPTILEKVDEFDKNAIRQKIHDFWRRREVPTVPKMLIAINEDETLPDLKRSSFQKILKDLQFEYVKKNRNSALIEREDLISWRRKYLFKIRHYRAQNRPIYYLDETWVNAGETHNRAWVDTTVTSQRDAFLKGLTTGQKEPSGKGKRLIVLHIGSSDGFVPGGLLCFESKTNSTDYHDEMNGDTFYEWFVKTLPLLKENAIIVLDNASYHSVKKHRIPVKSWRKQAIIDWLESKGVIVEHPTVKNDLMEKVNEIKNQYDQYVIDEYAKENKKIILRLPPYHCELNPIELAWSSVKSYVRTHNNTFKLKDVLELLKKGVEHVTPEMWKNFIEHVKKVEDKFWDLENATDSVMDEQPEEDRHVLTIGTGDTSSSDSDSD</sequence>
<feature type="region of interest" description="Disordered" evidence="1">
    <location>
        <begin position="435"/>
        <end position="464"/>
    </location>
</feature>
<dbReference type="PANTHER" id="PTHR33939">
    <property type="entry name" value="PROTEIN CBG22215"/>
    <property type="match status" value="1"/>
</dbReference>
<dbReference type="EMBL" id="CARXXK010000001">
    <property type="protein sequence ID" value="CAI6348860.1"/>
    <property type="molecule type" value="Genomic_DNA"/>
</dbReference>
<dbReference type="InterPro" id="IPR038717">
    <property type="entry name" value="Tc1-like_DDE_dom"/>
</dbReference>
<dbReference type="Proteomes" id="UP001160148">
    <property type="component" value="Unassembled WGS sequence"/>
</dbReference>
<dbReference type="InterPro" id="IPR036397">
    <property type="entry name" value="RNaseH_sf"/>
</dbReference>
<dbReference type="AlphaFoldDB" id="A0AAV0VZ48"/>
<dbReference type="GO" id="GO:0003676">
    <property type="term" value="F:nucleic acid binding"/>
    <property type="evidence" value="ECO:0007669"/>
    <property type="project" value="InterPro"/>
</dbReference>